<dbReference type="EMBL" id="NBIV01000062">
    <property type="protein sequence ID" value="PXF45384.1"/>
    <property type="molecule type" value="Genomic_DNA"/>
</dbReference>
<comment type="caution">
    <text evidence="2">The sequence shown here is derived from an EMBL/GenBank/DDBJ whole genome shotgun (WGS) entry which is preliminary data.</text>
</comment>
<reference evidence="2 3" key="1">
    <citation type="journal article" date="2018" name="Mol. Biol. Evol.">
        <title>Analysis of the draft genome of the red seaweed Gracilariopsis chorda provides insights into genome size evolution in Rhodophyta.</title>
        <authorList>
            <person name="Lee J."/>
            <person name="Yang E.C."/>
            <person name="Graf L."/>
            <person name="Yang J.H."/>
            <person name="Qiu H."/>
            <person name="Zel Zion U."/>
            <person name="Chan C.X."/>
            <person name="Stephens T.G."/>
            <person name="Weber A.P.M."/>
            <person name="Boo G.H."/>
            <person name="Boo S.M."/>
            <person name="Kim K.M."/>
            <person name="Shin Y."/>
            <person name="Jung M."/>
            <person name="Lee S.J."/>
            <person name="Yim H.S."/>
            <person name="Lee J.H."/>
            <person name="Bhattacharya D."/>
            <person name="Yoon H.S."/>
        </authorList>
    </citation>
    <scope>NUCLEOTIDE SEQUENCE [LARGE SCALE GENOMIC DNA]</scope>
    <source>
        <strain evidence="2 3">SKKU-2015</strain>
        <tissue evidence="2">Whole body</tissue>
    </source>
</reference>
<feature type="compositionally biased region" description="Low complexity" evidence="1">
    <location>
        <begin position="7"/>
        <end position="19"/>
    </location>
</feature>
<name>A0A2V3ITE9_9FLOR</name>
<proteinExistence type="predicted"/>
<keyword evidence="3" id="KW-1185">Reference proteome</keyword>
<dbReference type="AlphaFoldDB" id="A0A2V3ITE9"/>
<gene>
    <name evidence="2" type="ORF">BWQ96_04904</name>
</gene>
<feature type="region of interest" description="Disordered" evidence="1">
    <location>
        <begin position="1"/>
        <end position="27"/>
    </location>
</feature>
<dbReference type="Proteomes" id="UP000247409">
    <property type="component" value="Unassembled WGS sequence"/>
</dbReference>
<protein>
    <submittedName>
        <fullName evidence="2">Uncharacterized protein</fullName>
    </submittedName>
</protein>
<sequence length="149" mass="17088">MQTAMQRAGNGNAGRSGSAGEDGKRKSRWRRLLEGERDEGLEVLAFSLRETDMARVEIERKRLVLDRDRMEREVADRAAERELRVGVPIVDRDRMSSAVAAFQRLLRTRAFLQVWSLSRPKPMLPKEVGAPTVCSYSWYFTVILIFIFA</sequence>
<organism evidence="2 3">
    <name type="scientific">Gracilariopsis chorda</name>
    <dbReference type="NCBI Taxonomy" id="448386"/>
    <lineage>
        <taxon>Eukaryota</taxon>
        <taxon>Rhodophyta</taxon>
        <taxon>Florideophyceae</taxon>
        <taxon>Rhodymeniophycidae</taxon>
        <taxon>Gracilariales</taxon>
        <taxon>Gracilariaceae</taxon>
        <taxon>Gracilariopsis</taxon>
    </lineage>
</organism>
<accession>A0A2V3ITE9</accession>
<evidence type="ECO:0000256" key="1">
    <source>
        <dbReference type="SAM" id="MobiDB-lite"/>
    </source>
</evidence>
<evidence type="ECO:0000313" key="3">
    <source>
        <dbReference type="Proteomes" id="UP000247409"/>
    </source>
</evidence>
<evidence type="ECO:0000313" key="2">
    <source>
        <dbReference type="EMBL" id="PXF45384.1"/>
    </source>
</evidence>